<dbReference type="RefSeq" id="XP_048262403.1">
    <property type="nucleotide sequence ID" value="XM_048406446.1"/>
</dbReference>
<dbReference type="KEGG" id="bter:100644585"/>
<feature type="signal peptide" evidence="3">
    <location>
        <begin position="1"/>
        <end position="16"/>
    </location>
</feature>
<evidence type="ECO:0000313" key="5">
    <source>
        <dbReference type="RefSeq" id="XP_048262403.1"/>
    </source>
</evidence>
<dbReference type="InterPro" id="IPR050468">
    <property type="entry name" value="Cuticle_Struct_Prot"/>
</dbReference>
<dbReference type="PANTHER" id="PTHR10380:SF218">
    <property type="entry name" value="ADULT CUTICLE PROTEIN 65AA-RELATED"/>
    <property type="match status" value="1"/>
</dbReference>
<organism evidence="4 5">
    <name type="scientific">Bombus terrestris</name>
    <name type="common">Buff-tailed bumblebee</name>
    <name type="synonym">Apis terrestris</name>
    <dbReference type="NCBI Taxonomy" id="30195"/>
    <lineage>
        <taxon>Eukaryota</taxon>
        <taxon>Metazoa</taxon>
        <taxon>Ecdysozoa</taxon>
        <taxon>Arthropoda</taxon>
        <taxon>Hexapoda</taxon>
        <taxon>Insecta</taxon>
        <taxon>Pterygota</taxon>
        <taxon>Neoptera</taxon>
        <taxon>Endopterygota</taxon>
        <taxon>Hymenoptera</taxon>
        <taxon>Apocrita</taxon>
        <taxon>Aculeata</taxon>
        <taxon>Apoidea</taxon>
        <taxon>Anthophila</taxon>
        <taxon>Apidae</taxon>
        <taxon>Bombus</taxon>
        <taxon>Bombus</taxon>
    </lineage>
</organism>
<dbReference type="GO" id="GO:0062129">
    <property type="term" value="C:chitin-based extracellular matrix"/>
    <property type="evidence" value="ECO:0007669"/>
    <property type="project" value="TreeGrafter"/>
</dbReference>
<protein>
    <submittedName>
        <fullName evidence="5">Flexible cuticle protein 12</fullName>
    </submittedName>
</protein>
<dbReference type="OrthoDB" id="7255276at2759"/>
<keyword evidence="4" id="KW-1185">Reference proteome</keyword>
<name>A0A9C6SC14_BOMTE</name>
<gene>
    <name evidence="5" type="primary">LOC100644585</name>
</gene>
<reference evidence="5" key="1">
    <citation type="submission" date="2025-08" db="UniProtKB">
        <authorList>
            <consortium name="RefSeq"/>
        </authorList>
    </citation>
    <scope>IDENTIFICATION</scope>
</reference>
<feature type="chain" id="PRO_5039511584" evidence="3">
    <location>
        <begin position="17"/>
        <end position="107"/>
    </location>
</feature>
<dbReference type="GO" id="GO:0008010">
    <property type="term" value="F:structural constituent of chitin-based larval cuticle"/>
    <property type="evidence" value="ECO:0007669"/>
    <property type="project" value="TreeGrafter"/>
</dbReference>
<dbReference type="GeneID" id="100644585"/>
<accession>A0A9C6SC14</accession>
<dbReference type="Pfam" id="PF00379">
    <property type="entry name" value="Chitin_bind_4"/>
    <property type="match status" value="1"/>
</dbReference>
<keyword evidence="1 2" id="KW-0193">Cuticle</keyword>
<dbReference type="PROSITE" id="PS51155">
    <property type="entry name" value="CHIT_BIND_RR_2"/>
    <property type="match status" value="1"/>
</dbReference>
<evidence type="ECO:0000313" key="4">
    <source>
        <dbReference type="Proteomes" id="UP000835206"/>
    </source>
</evidence>
<dbReference type="InterPro" id="IPR000618">
    <property type="entry name" value="Insect_cuticle"/>
</dbReference>
<proteinExistence type="predicted"/>
<dbReference type="Proteomes" id="UP000835206">
    <property type="component" value="Chromosome 6"/>
</dbReference>
<evidence type="ECO:0000256" key="3">
    <source>
        <dbReference type="SAM" id="SignalP"/>
    </source>
</evidence>
<evidence type="ECO:0000256" key="1">
    <source>
        <dbReference type="ARBA" id="ARBA00022460"/>
    </source>
</evidence>
<evidence type="ECO:0000256" key="2">
    <source>
        <dbReference type="PROSITE-ProRule" id="PRU00497"/>
    </source>
</evidence>
<sequence>MKTIIAFAAFVAIAVAVPLQRNQEAIVVKETPSDNIGLGSYNYGYQLSDGQAKQESAEVVNGGSDGQHLTVRGSFSFVDPVTNVAYTVNYVADEDGFHPQGEHLPHV</sequence>
<keyword evidence="3" id="KW-0732">Signal</keyword>
<dbReference type="AlphaFoldDB" id="A0A9C6SC14"/>
<dbReference type="PANTHER" id="PTHR10380">
    <property type="entry name" value="CUTICLE PROTEIN"/>
    <property type="match status" value="1"/>
</dbReference>